<gene>
    <name evidence="2" type="ORF">EVAR_51519_1</name>
</gene>
<proteinExistence type="predicted"/>
<reference evidence="2 3" key="1">
    <citation type="journal article" date="2019" name="Commun. Biol.">
        <title>The bagworm genome reveals a unique fibroin gene that provides high tensile strength.</title>
        <authorList>
            <person name="Kono N."/>
            <person name="Nakamura H."/>
            <person name="Ohtoshi R."/>
            <person name="Tomita M."/>
            <person name="Numata K."/>
            <person name="Arakawa K."/>
        </authorList>
    </citation>
    <scope>NUCLEOTIDE SEQUENCE [LARGE SCALE GENOMIC DNA]</scope>
</reference>
<dbReference type="EMBL" id="BGZK01000800">
    <property type="protein sequence ID" value="GBP60956.1"/>
    <property type="molecule type" value="Genomic_DNA"/>
</dbReference>
<evidence type="ECO:0000313" key="2">
    <source>
        <dbReference type="EMBL" id="GBP60956.1"/>
    </source>
</evidence>
<sequence>MTLILHALGQFLNFNYDRLGELETDGRERVKSKEPETTTKASRDRRPAAGGVERCPPAPPARSSQSSSARFSLFMSAVLGRLRLPRRLRIRSAALRLLDA</sequence>
<feature type="region of interest" description="Disordered" evidence="1">
    <location>
        <begin position="23"/>
        <end position="68"/>
    </location>
</feature>
<dbReference type="AlphaFoldDB" id="A0A4C1XAW9"/>
<dbReference type="Proteomes" id="UP000299102">
    <property type="component" value="Unassembled WGS sequence"/>
</dbReference>
<evidence type="ECO:0000313" key="3">
    <source>
        <dbReference type="Proteomes" id="UP000299102"/>
    </source>
</evidence>
<comment type="caution">
    <text evidence="2">The sequence shown here is derived from an EMBL/GenBank/DDBJ whole genome shotgun (WGS) entry which is preliminary data.</text>
</comment>
<protein>
    <submittedName>
        <fullName evidence="2">Uncharacterized protein</fullName>
    </submittedName>
</protein>
<evidence type="ECO:0000256" key="1">
    <source>
        <dbReference type="SAM" id="MobiDB-lite"/>
    </source>
</evidence>
<organism evidence="2 3">
    <name type="scientific">Eumeta variegata</name>
    <name type="common">Bagworm moth</name>
    <name type="synonym">Eumeta japonica</name>
    <dbReference type="NCBI Taxonomy" id="151549"/>
    <lineage>
        <taxon>Eukaryota</taxon>
        <taxon>Metazoa</taxon>
        <taxon>Ecdysozoa</taxon>
        <taxon>Arthropoda</taxon>
        <taxon>Hexapoda</taxon>
        <taxon>Insecta</taxon>
        <taxon>Pterygota</taxon>
        <taxon>Neoptera</taxon>
        <taxon>Endopterygota</taxon>
        <taxon>Lepidoptera</taxon>
        <taxon>Glossata</taxon>
        <taxon>Ditrysia</taxon>
        <taxon>Tineoidea</taxon>
        <taxon>Psychidae</taxon>
        <taxon>Oiketicinae</taxon>
        <taxon>Eumeta</taxon>
    </lineage>
</organism>
<accession>A0A4C1XAW9</accession>
<feature type="compositionally biased region" description="Basic and acidic residues" evidence="1">
    <location>
        <begin position="23"/>
        <end position="47"/>
    </location>
</feature>
<keyword evidence="3" id="KW-1185">Reference proteome</keyword>
<name>A0A4C1XAW9_EUMVA</name>